<dbReference type="EMBL" id="NKXS01007701">
    <property type="protein sequence ID" value="PIM99260.1"/>
    <property type="molecule type" value="Genomic_DNA"/>
</dbReference>
<proteinExistence type="predicted"/>
<organism evidence="2 3">
    <name type="scientific">Handroanthus impetiginosus</name>
    <dbReference type="NCBI Taxonomy" id="429701"/>
    <lineage>
        <taxon>Eukaryota</taxon>
        <taxon>Viridiplantae</taxon>
        <taxon>Streptophyta</taxon>
        <taxon>Embryophyta</taxon>
        <taxon>Tracheophyta</taxon>
        <taxon>Spermatophyta</taxon>
        <taxon>Magnoliopsida</taxon>
        <taxon>eudicotyledons</taxon>
        <taxon>Gunneridae</taxon>
        <taxon>Pentapetalae</taxon>
        <taxon>asterids</taxon>
        <taxon>lamiids</taxon>
        <taxon>Lamiales</taxon>
        <taxon>Bignoniaceae</taxon>
        <taxon>Crescentiina</taxon>
        <taxon>Tabebuia alliance</taxon>
        <taxon>Handroanthus</taxon>
    </lineage>
</organism>
<protein>
    <submittedName>
        <fullName evidence="2">Uncharacterized protein</fullName>
    </submittedName>
</protein>
<dbReference type="OrthoDB" id="1305902at2759"/>
<sequence>MNWRRRTVELGAGAPTYGPIAWRWTLECPSMRLSAQALVQLTKNGHWGAHFRPQHELETKNYGTRNLTLPRARERKSCVVFPELPASVNVEIPMIRMIQNTAQFCGFSHENPNRHIDNFLKICDTLRQEEPEDSITTWTAALRVEIITFRQGVSEIVYKPRNRFKKMLWNCPNHDIPRHIQVHIFYHGLTDGGKDKLDHLNGDSFLSGTTAECHNLLNNLVANHYEKKLERATPSKAAGVIEVDQVTILNDKIDFLIQSMKNFGINQVQHTPVTCEECGESRLSDQCPQRQGSAPRFQQSVQQQVQQSMQEKKPSLEKTLMQFMASTVANFKTMETQIDQLANAINLDLRGHCRAISSQVQDKMVKHNVKKSPCVMVGNFKKSSRKLQKRKERRLQKQKLKK</sequence>
<dbReference type="PANTHER" id="PTHR33223">
    <property type="entry name" value="CCHC-TYPE DOMAIN-CONTAINING PROTEIN"/>
    <property type="match status" value="1"/>
</dbReference>
<evidence type="ECO:0000313" key="3">
    <source>
        <dbReference type="Proteomes" id="UP000231279"/>
    </source>
</evidence>
<evidence type="ECO:0000256" key="1">
    <source>
        <dbReference type="SAM" id="MobiDB-lite"/>
    </source>
</evidence>
<dbReference type="AlphaFoldDB" id="A0A2G9G1S9"/>
<feature type="region of interest" description="Disordered" evidence="1">
    <location>
        <begin position="382"/>
        <end position="402"/>
    </location>
</feature>
<dbReference type="PANTHER" id="PTHR33223:SF11">
    <property type="entry name" value="ELEMENT PROTEIN, PUTATIVE-RELATED"/>
    <property type="match status" value="1"/>
</dbReference>
<reference evidence="3" key="1">
    <citation type="journal article" date="2018" name="Gigascience">
        <title>Genome assembly of the Pink Ipe (Handroanthus impetiginosus, Bignoniaceae), a highly valued, ecologically keystone Neotropical timber forest tree.</title>
        <authorList>
            <person name="Silva-Junior O.B."/>
            <person name="Grattapaglia D."/>
            <person name="Novaes E."/>
            <person name="Collevatti R.G."/>
        </authorList>
    </citation>
    <scope>NUCLEOTIDE SEQUENCE [LARGE SCALE GENOMIC DNA]</scope>
    <source>
        <strain evidence="3">cv. UFG-1</strain>
    </source>
</reference>
<comment type="caution">
    <text evidence="2">The sequence shown here is derived from an EMBL/GenBank/DDBJ whole genome shotgun (WGS) entry which is preliminary data.</text>
</comment>
<gene>
    <name evidence="2" type="ORF">CDL12_28247</name>
</gene>
<name>A0A2G9G1S9_9LAMI</name>
<keyword evidence="3" id="KW-1185">Reference proteome</keyword>
<evidence type="ECO:0000313" key="2">
    <source>
        <dbReference type="EMBL" id="PIM99260.1"/>
    </source>
</evidence>
<accession>A0A2G9G1S9</accession>
<dbReference type="Proteomes" id="UP000231279">
    <property type="component" value="Unassembled WGS sequence"/>
</dbReference>